<proteinExistence type="predicted"/>
<dbReference type="InterPro" id="IPR050706">
    <property type="entry name" value="Cyclic-di-GMP_PDE-like"/>
</dbReference>
<feature type="domain" description="EAL" evidence="1">
    <location>
        <begin position="180"/>
        <end position="439"/>
    </location>
</feature>
<dbReference type="Proteomes" id="UP000282195">
    <property type="component" value="Plasmid pRCCGE525c"/>
</dbReference>
<dbReference type="Pfam" id="PF00563">
    <property type="entry name" value="EAL"/>
    <property type="match status" value="1"/>
</dbReference>
<dbReference type="InterPro" id="IPR001633">
    <property type="entry name" value="EAL_dom"/>
</dbReference>
<dbReference type="InterPro" id="IPR003018">
    <property type="entry name" value="GAF"/>
</dbReference>
<name>A0A387FUJ2_9HYPH</name>
<geneLocation type="plasmid" evidence="3">
    <name>prccge525c</name>
</geneLocation>
<keyword evidence="3" id="KW-1185">Reference proteome</keyword>
<dbReference type="SMART" id="SM00065">
    <property type="entry name" value="GAF"/>
    <property type="match status" value="1"/>
</dbReference>
<keyword evidence="2" id="KW-0614">Plasmid</keyword>
<dbReference type="KEGG" id="rjg:CCGE525_25800"/>
<dbReference type="InterPro" id="IPR035919">
    <property type="entry name" value="EAL_sf"/>
</dbReference>
<dbReference type="PANTHER" id="PTHR33121:SF70">
    <property type="entry name" value="SIGNALING PROTEIN YKOW"/>
    <property type="match status" value="1"/>
</dbReference>
<evidence type="ECO:0000313" key="3">
    <source>
        <dbReference type="Proteomes" id="UP000282195"/>
    </source>
</evidence>
<organism evidence="2 3">
    <name type="scientific">Rhizobium jaguaris</name>
    <dbReference type="NCBI Taxonomy" id="1312183"/>
    <lineage>
        <taxon>Bacteria</taxon>
        <taxon>Pseudomonadati</taxon>
        <taxon>Pseudomonadota</taxon>
        <taxon>Alphaproteobacteria</taxon>
        <taxon>Hyphomicrobiales</taxon>
        <taxon>Rhizobiaceae</taxon>
        <taxon>Rhizobium/Agrobacterium group</taxon>
        <taxon>Rhizobium</taxon>
    </lineage>
</organism>
<protein>
    <submittedName>
        <fullName evidence="2">EAL domain-containing protein</fullName>
    </submittedName>
</protein>
<dbReference type="Gene3D" id="3.20.20.450">
    <property type="entry name" value="EAL domain"/>
    <property type="match status" value="1"/>
</dbReference>
<evidence type="ECO:0000259" key="1">
    <source>
        <dbReference type="PROSITE" id="PS50883"/>
    </source>
</evidence>
<dbReference type="Pfam" id="PF01590">
    <property type="entry name" value="GAF"/>
    <property type="match status" value="1"/>
</dbReference>
<evidence type="ECO:0000313" key="2">
    <source>
        <dbReference type="EMBL" id="AYG62238.1"/>
    </source>
</evidence>
<dbReference type="GO" id="GO:0071111">
    <property type="term" value="F:cyclic-guanylate-specific phosphodiesterase activity"/>
    <property type="evidence" value="ECO:0007669"/>
    <property type="project" value="InterPro"/>
</dbReference>
<dbReference type="InterPro" id="IPR029016">
    <property type="entry name" value="GAF-like_dom_sf"/>
</dbReference>
<dbReference type="Gene3D" id="3.30.450.40">
    <property type="match status" value="1"/>
</dbReference>
<gene>
    <name evidence="2" type="ORF">CCGE525_25800</name>
</gene>
<sequence>MAYQLPPNERARLDKLHSLAVLTSGSDPILDTIVEIGCIAAKMPIGLITLLDAEWQWFKANRGLSKNRIPREHAFCNYTILNDRPLIVPDAEKDSRFSDNPFVRGKEHIRFYAGVPIEVEPGIRIGCLCVVDREPRKLGRDAIQILRRLADCAAERLRQRGNARLLEFFSAERRDQLKASLKMIDAAKVALAQNAFTLFYQPKFELRTRTRVGFEALLRWRQADGSVLAPAAFAEALDDPEFSCRIGSYVLGTAISQAKTWEQAGFEFGHIAINVSSSQFADTEGKMAFADEVLAATKSASLDPSRLHIEVTEGVLLSGRENQVARQLAQLRATGFKVAFDDFGTGFASLVHLKELPYDQIKVDGSFVRAMVNSEEDMAIVKAIVGLAQNLGKEVVAEGIETEAELSALIEMGCGYGQGYLFGRPAAASDVTKVEGNAT</sequence>
<dbReference type="EMBL" id="CP032695">
    <property type="protein sequence ID" value="AYG62238.1"/>
    <property type="molecule type" value="Genomic_DNA"/>
</dbReference>
<dbReference type="CDD" id="cd01948">
    <property type="entry name" value="EAL"/>
    <property type="match status" value="1"/>
</dbReference>
<dbReference type="AlphaFoldDB" id="A0A387FUJ2"/>
<dbReference type="SMART" id="SM00052">
    <property type="entry name" value="EAL"/>
    <property type="match status" value="1"/>
</dbReference>
<dbReference type="SUPFAM" id="SSF55781">
    <property type="entry name" value="GAF domain-like"/>
    <property type="match status" value="1"/>
</dbReference>
<accession>A0A387FUJ2</accession>
<dbReference type="PANTHER" id="PTHR33121">
    <property type="entry name" value="CYCLIC DI-GMP PHOSPHODIESTERASE PDEF"/>
    <property type="match status" value="1"/>
</dbReference>
<dbReference type="PROSITE" id="PS50883">
    <property type="entry name" value="EAL"/>
    <property type="match status" value="1"/>
</dbReference>
<dbReference type="SUPFAM" id="SSF141868">
    <property type="entry name" value="EAL domain-like"/>
    <property type="match status" value="1"/>
</dbReference>
<reference evidence="2 3" key="1">
    <citation type="submission" date="2018-10" db="EMBL/GenBank/DDBJ databases">
        <title>Rhizobium etli, R. leguminosarum and a new Rhizobium genospecies from Phaseolus dumosus.</title>
        <authorList>
            <person name="Ramirez-Puebla S.T."/>
            <person name="Rogel-Hernandez M.A."/>
            <person name="Guerrero G."/>
            <person name="Ormeno-Orrillo E."/>
            <person name="Martinez-Romero J.C."/>
            <person name="Negrete-Yankelevich S."/>
            <person name="Martinez-Romero E."/>
        </authorList>
    </citation>
    <scope>NUCLEOTIDE SEQUENCE [LARGE SCALE GENOMIC DNA]</scope>
    <source>
        <strain evidence="2 3">CCGE525</strain>
        <plasmid evidence="3">prccge525c</plasmid>
    </source>
</reference>